<dbReference type="SMART" id="SM00530">
    <property type="entry name" value="HTH_XRE"/>
    <property type="match status" value="1"/>
</dbReference>
<reference evidence="3" key="1">
    <citation type="journal article" date="2011" name="Environ. Microbiol.">
        <title>Genomic insights into the metabolic potential of the polycyclic aromatic hydrocarbon degrading sulfate-reducing Deltaproteobacterium N47.</title>
        <authorList>
            <person name="Bergmann F."/>
            <person name="Selesi D."/>
            <person name="Weinmaier T."/>
            <person name="Tischler P."/>
            <person name="Rattei T."/>
            <person name="Meckenstock R.U."/>
        </authorList>
    </citation>
    <scope>NUCLEOTIDE SEQUENCE</scope>
</reference>
<dbReference type="PANTHER" id="PTHR36924">
    <property type="entry name" value="ANTITOXIN HIGA-1"/>
    <property type="match status" value="1"/>
</dbReference>
<keyword evidence="1" id="KW-0238">DNA-binding</keyword>
<dbReference type="AlphaFoldDB" id="E1YD39"/>
<dbReference type="GO" id="GO:0003677">
    <property type="term" value="F:DNA binding"/>
    <property type="evidence" value="ECO:0007669"/>
    <property type="project" value="UniProtKB-KW"/>
</dbReference>
<evidence type="ECO:0000313" key="3">
    <source>
        <dbReference type="EMBL" id="CBX28483.1"/>
    </source>
</evidence>
<dbReference type="Gene3D" id="1.10.260.40">
    <property type="entry name" value="lambda repressor-like DNA-binding domains"/>
    <property type="match status" value="1"/>
</dbReference>
<protein>
    <submittedName>
        <fullName evidence="3">Antitoxin higA-1</fullName>
    </submittedName>
</protein>
<feature type="domain" description="HTH cro/C1-type" evidence="2">
    <location>
        <begin position="23"/>
        <end position="70"/>
    </location>
</feature>
<organism evidence="3">
    <name type="scientific">uncultured Desulfobacterium sp</name>
    <dbReference type="NCBI Taxonomy" id="201089"/>
    <lineage>
        <taxon>Bacteria</taxon>
        <taxon>Pseudomonadati</taxon>
        <taxon>Thermodesulfobacteriota</taxon>
        <taxon>Desulfobacteria</taxon>
        <taxon>Desulfobacterales</taxon>
        <taxon>Desulfobacteriaceae</taxon>
        <taxon>Desulfobacterium</taxon>
        <taxon>environmental samples</taxon>
    </lineage>
</organism>
<dbReference type="InterPro" id="IPR013430">
    <property type="entry name" value="Toxin_antidote_HigA"/>
</dbReference>
<dbReference type="PANTHER" id="PTHR36924:SF1">
    <property type="entry name" value="ANTITOXIN HIGA-1"/>
    <property type="match status" value="1"/>
</dbReference>
<evidence type="ECO:0000259" key="2">
    <source>
        <dbReference type="PROSITE" id="PS50943"/>
    </source>
</evidence>
<evidence type="ECO:0000256" key="1">
    <source>
        <dbReference type="ARBA" id="ARBA00023125"/>
    </source>
</evidence>
<proteinExistence type="predicted"/>
<dbReference type="Pfam" id="PF01381">
    <property type="entry name" value="HTH_3"/>
    <property type="match status" value="1"/>
</dbReference>
<gene>
    <name evidence="3" type="ORF">N47_G38070</name>
</gene>
<dbReference type="PROSITE" id="PS50943">
    <property type="entry name" value="HTH_CROC1"/>
    <property type="match status" value="1"/>
</dbReference>
<dbReference type="SUPFAM" id="SSF47413">
    <property type="entry name" value="lambda repressor-like DNA-binding domains"/>
    <property type="match status" value="1"/>
</dbReference>
<dbReference type="CDD" id="cd00093">
    <property type="entry name" value="HTH_XRE"/>
    <property type="match status" value="1"/>
</dbReference>
<dbReference type="InterPro" id="IPR010982">
    <property type="entry name" value="Lambda_DNA-bd_dom_sf"/>
</dbReference>
<dbReference type="NCBIfam" id="TIGR02607">
    <property type="entry name" value="antidote_HigA"/>
    <property type="match status" value="1"/>
</dbReference>
<accession>E1YD39</accession>
<sequence length="103" mass="11539">MILTKRQPVGVGEMITEEFMIPLGVTQGQLASAMGVSRRTVNELCTGKRSITVDTALMLAKVFGNTPNFWLNLQQRNDIWTALHSPKRMEKIKSVRPIREAIA</sequence>
<name>E1YD39_9BACT</name>
<dbReference type="InterPro" id="IPR001387">
    <property type="entry name" value="Cro/C1-type_HTH"/>
</dbReference>
<dbReference type="EMBL" id="FR695868">
    <property type="protein sequence ID" value="CBX28483.1"/>
    <property type="molecule type" value="Genomic_DNA"/>
</dbReference>